<keyword evidence="4" id="KW-0443">Lipid metabolism</keyword>
<proteinExistence type="inferred from homology"/>
<evidence type="ECO:0000256" key="2">
    <source>
        <dbReference type="ARBA" id="ARBA00022450"/>
    </source>
</evidence>
<dbReference type="NCBIfam" id="NF002150">
    <property type="entry name" value="PRK00982.1-4"/>
    <property type="match status" value="1"/>
</dbReference>
<keyword evidence="3" id="KW-0597">Phosphoprotein</keyword>
<reference evidence="6 7" key="1">
    <citation type="journal article" date="2014" name="Nat. Commun.">
        <title>Klebsormidium flaccidum genome reveals primary factors for plant terrestrial adaptation.</title>
        <authorList>
            <person name="Hori K."/>
            <person name="Maruyama F."/>
            <person name="Fujisawa T."/>
            <person name="Togashi T."/>
            <person name="Yamamoto N."/>
            <person name="Seo M."/>
            <person name="Sato S."/>
            <person name="Yamada T."/>
            <person name="Mori H."/>
            <person name="Tajima N."/>
            <person name="Moriyama T."/>
            <person name="Ikeuchi M."/>
            <person name="Watanabe M."/>
            <person name="Wada H."/>
            <person name="Kobayashi K."/>
            <person name="Saito M."/>
            <person name="Masuda T."/>
            <person name="Sasaki-Sekimoto Y."/>
            <person name="Mashiguchi K."/>
            <person name="Awai K."/>
            <person name="Shimojima M."/>
            <person name="Masuda S."/>
            <person name="Iwai M."/>
            <person name="Nobusawa T."/>
            <person name="Narise T."/>
            <person name="Kondo S."/>
            <person name="Saito H."/>
            <person name="Sato R."/>
            <person name="Murakawa M."/>
            <person name="Ihara Y."/>
            <person name="Oshima-Yamada Y."/>
            <person name="Ohtaka K."/>
            <person name="Satoh M."/>
            <person name="Sonobe K."/>
            <person name="Ishii M."/>
            <person name="Ohtani R."/>
            <person name="Kanamori-Sato M."/>
            <person name="Honoki R."/>
            <person name="Miyazaki D."/>
            <person name="Mochizuki H."/>
            <person name="Umetsu J."/>
            <person name="Higashi K."/>
            <person name="Shibata D."/>
            <person name="Kamiya Y."/>
            <person name="Sato N."/>
            <person name="Nakamura Y."/>
            <person name="Tabata S."/>
            <person name="Ida S."/>
            <person name="Kurokawa K."/>
            <person name="Ohta H."/>
        </authorList>
    </citation>
    <scope>NUCLEOTIDE SEQUENCE [LARGE SCALE GENOMIC DNA]</scope>
    <source>
        <strain evidence="6 7">NIES-2285</strain>
    </source>
</reference>
<dbReference type="NCBIfam" id="NF002148">
    <property type="entry name" value="PRK00982.1-2"/>
    <property type="match status" value="1"/>
</dbReference>
<keyword evidence="4" id="KW-0444">Lipid biosynthesis</keyword>
<dbReference type="PROSITE" id="PS50075">
    <property type="entry name" value="CARRIER"/>
    <property type="match status" value="1"/>
</dbReference>
<evidence type="ECO:0000256" key="1">
    <source>
        <dbReference type="ARBA" id="ARBA00010930"/>
    </source>
</evidence>
<dbReference type="STRING" id="105231.A0A1Y1ITL3"/>
<keyword evidence="4" id="KW-0275">Fatty acid biosynthesis</keyword>
<evidence type="ECO:0000313" key="7">
    <source>
        <dbReference type="Proteomes" id="UP000054558"/>
    </source>
</evidence>
<dbReference type="PANTHER" id="PTHR46153:SF2">
    <property type="entry name" value="ACYL CARRIER PROTEIN"/>
    <property type="match status" value="1"/>
</dbReference>
<dbReference type="Proteomes" id="UP000054558">
    <property type="component" value="Unassembled WGS sequence"/>
</dbReference>
<dbReference type="AlphaFoldDB" id="A0A1Y1ITL3"/>
<dbReference type="Pfam" id="PF00550">
    <property type="entry name" value="PP-binding"/>
    <property type="match status" value="1"/>
</dbReference>
<evidence type="ECO:0000313" key="6">
    <source>
        <dbReference type="EMBL" id="GAQ91538.1"/>
    </source>
</evidence>
<dbReference type="SUPFAM" id="SSF47336">
    <property type="entry name" value="ACP-like"/>
    <property type="match status" value="1"/>
</dbReference>
<dbReference type="InterPro" id="IPR003231">
    <property type="entry name" value="ACP"/>
</dbReference>
<organism evidence="6 7">
    <name type="scientific">Klebsormidium nitens</name>
    <name type="common">Green alga</name>
    <name type="synonym">Ulothrix nitens</name>
    <dbReference type="NCBI Taxonomy" id="105231"/>
    <lineage>
        <taxon>Eukaryota</taxon>
        <taxon>Viridiplantae</taxon>
        <taxon>Streptophyta</taxon>
        <taxon>Klebsormidiophyceae</taxon>
        <taxon>Klebsormidiales</taxon>
        <taxon>Klebsormidiaceae</taxon>
        <taxon>Klebsormidium</taxon>
    </lineage>
</organism>
<evidence type="ECO:0000256" key="3">
    <source>
        <dbReference type="ARBA" id="ARBA00022553"/>
    </source>
</evidence>
<dbReference type="EMBL" id="DF237751">
    <property type="protein sequence ID" value="GAQ91538.1"/>
    <property type="molecule type" value="Genomic_DNA"/>
</dbReference>
<feature type="domain" description="Carrier" evidence="5">
    <location>
        <begin position="65"/>
        <end position="142"/>
    </location>
</feature>
<keyword evidence="7" id="KW-1185">Reference proteome</keyword>
<dbReference type="HAMAP" id="MF_01217">
    <property type="entry name" value="Acyl_carrier"/>
    <property type="match status" value="1"/>
</dbReference>
<dbReference type="OrthoDB" id="448946at2759"/>
<protein>
    <recommendedName>
        <fullName evidence="4">Acyl carrier protein</fullName>
    </recommendedName>
</protein>
<evidence type="ECO:0000256" key="4">
    <source>
        <dbReference type="RuleBase" id="RU000722"/>
    </source>
</evidence>
<gene>
    <name evidence="6" type="ORF">KFL_008020080</name>
</gene>
<sequence length="145" mass="14802">MASSTIAVGSISQVAGVRAIAARPAQRCSAPAAFSGLKAVSGVFVKKQASLYTATPCSKGTIVAAASEADLAKVRKIIAGQLAKDEAKITPATTFKELDADSLDTVEIMMALEEEFGVELDEESAGTIQTVQEAADLIASVAAKA</sequence>
<comment type="similarity">
    <text evidence="1">Belongs to the acyl carrier protein (ACP) family.</text>
</comment>
<dbReference type="InterPro" id="IPR044813">
    <property type="entry name" value="ACP_chloroplastic"/>
</dbReference>
<accession>A0A1Y1ITL3</accession>
<dbReference type="NCBIfam" id="TIGR00517">
    <property type="entry name" value="acyl_carrier"/>
    <property type="match status" value="1"/>
</dbReference>
<dbReference type="OMA" id="SKCASRA"/>
<keyword evidence="4" id="KW-0276">Fatty acid metabolism</keyword>
<dbReference type="PANTHER" id="PTHR46153">
    <property type="entry name" value="ACYL CARRIER PROTEIN"/>
    <property type="match status" value="1"/>
</dbReference>
<dbReference type="InterPro" id="IPR009081">
    <property type="entry name" value="PP-bd_ACP"/>
</dbReference>
<dbReference type="Gene3D" id="1.10.1200.10">
    <property type="entry name" value="ACP-like"/>
    <property type="match status" value="1"/>
</dbReference>
<comment type="function">
    <text evidence="4">Carrier of the growing fatty acid chain in fatty acid biosynthesis.</text>
</comment>
<dbReference type="GO" id="GO:0000036">
    <property type="term" value="F:acyl carrier activity"/>
    <property type="evidence" value="ECO:0007669"/>
    <property type="project" value="InterPro"/>
</dbReference>
<dbReference type="InterPro" id="IPR036736">
    <property type="entry name" value="ACP-like_sf"/>
</dbReference>
<keyword evidence="2 4" id="KW-0596">Phosphopantetheine</keyword>
<name>A0A1Y1ITL3_KLENI</name>
<evidence type="ECO:0000259" key="5">
    <source>
        <dbReference type="PROSITE" id="PS50075"/>
    </source>
</evidence>